<comment type="caution">
    <text evidence="2">The sequence shown here is derived from an EMBL/GenBank/DDBJ whole genome shotgun (WGS) entry which is preliminary data.</text>
</comment>
<feature type="compositionally biased region" description="Basic residues" evidence="1">
    <location>
        <begin position="199"/>
        <end position="209"/>
    </location>
</feature>
<feature type="region of interest" description="Disordered" evidence="1">
    <location>
        <begin position="195"/>
        <end position="225"/>
    </location>
</feature>
<feature type="compositionally biased region" description="Polar residues" evidence="1">
    <location>
        <begin position="134"/>
        <end position="145"/>
    </location>
</feature>
<feature type="region of interest" description="Disordered" evidence="1">
    <location>
        <begin position="364"/>
        <end position="429"/>
    </location>
</feature>
<evidence type="ECO:0000256" key="1">
    <source>
        <dbReference type="SAM" id="MobiDB-lite"/>
    </source>
</evidence>
<gene>
    <name evidence="2" type="ORF">EZS28_045055</name>
</gene>
<feature type="compositionally biased region" description="Basic and acidic residues" evidence="1">
    <location>
        <begin position="396"/>
        <end position="410"/>
    </location>
</feature>
<name>A0A5J4TM84_9EUKA</name>
<accession>A0A5J4TM84</accession>
<feature type="compositionally biased region" description="Basic and acidic residues" evidence="1">
    <location>
        <begin position="210"/>
        <end position="219"/>
    </location>
</feature>
<feature type="compositionally biased region" description="Basic and acidic residues" evidence="1">
    <location>
        <begin position="104"/>
        <end position="127"/>
    </location>
</feature>
<protein>
    <submittedName>
        <fullName evidence="2">Uncharacterized protein</fullName>
    </submittedName>
</protein>
<reference evidence="2 3" key="1">
    <citation type="submission" date="2019-03" db="EMBL/GenBank/DDBJ databases">
        <title>Single cell metagenomics reveals metabolic interactions within the superorganism composed of flagellate Streblomastix strix and complex community of Bacteroidetes bacteria on its surface.</title>
        <authorList>
            <person name="Treitli S.C."/>
            <person name="Kolisko M."/>
            <person name="Husnik F."/>
            <person name="Keeling P."/>
            <person name="Hampl V."/>
        </authorList>
    </citation>
    <scope>NUCLEOTIDE SEQUENCE [LARGE SCALE GENOMIC DNA]</scope>
    <source>
        <strain evidence="2">ST1C</strain>
    </source>
</reference>
<feature type="region of interest" description="Disordered" evidence="1">
    <location>
        <begin position="104"/>
        <end position="178"/>
    </location>
</feature>
<organism evidence="2 3">
    <name type="scientific">Streblomastix strix</name>
    <dbReference type="NCBI Taxonomy" id="222440"/>
    <lineage>
        <taxon>Eukaryota</taxon>
        <taxon>Metamonada</taxon>
        <taxon>Preaxostyla</taxon>
        <taxon>Oxymonadida</taxon>
        <taxon>Streblomastigidae</taxon>
        <taxon>Streblomastix</taxon>
    </lineage>
</organism>
<feature type="compositionally biased region" description="Basic and acidic residues" evidence="1">
    <location>
        <begin position="164"/>
        <end position="178"/>
    </location>
</feature>
<evidence type="ECO:0000313" key="2">
    <source>
        <dbReference type="EMBL" id="KAA6359418.1"/>
    </source>
</evidence>
<feature type="region of interest" description="Disordered" evidence="1">
    <location>
        <begin position="1"/>
        <end position="65"/>
    </location>
</feature>
<sequence>MNGGVSQKKRKNKEIDEQDDNIVGSIKSNERDIKGRRRTHRIGREKGSVAVSPFSKHRSHSATQDKSLLFNRAILAESVKRVGSVVAVQSDKDIERRMKQIKKLAEEQDEEKSVNSEKENIDPEKLKSNKVKQNKSGITSSSDQQEAPDYLKQSSKPPKVPKQKTKEEEERERIEQEEQIKKLRMTVEAAFEIENSKLTGKRKPKPVALRKKDQADSLRRISQQPSKSNLIDIDDKIRVQVQFISKQQSLIRSHRALSTPKGLRQVSVAQVKSGDVSILTKEELLEQLINYEDINAEKDIYIQDQYDTKELSQREGRSRSLLLKKKKKKASIMAYDLSGRLYEKKLTEEEDEENKKLKELQKIVEEEDEDQLLGPKGDGSGVETEAQRKKRRRQEKKREQQQHHNNKCLEDQVQIRYQRKHSVSNRCDH</sequence>
<proteinExistence type="predicted"/>
<dbReference type="EMBL" id="SNRW01028417">
    <property type="protein sequence ID" value="KAA6359418.1"/>
    <property type="molecule type" value="Genomic_DNA"/>
</dbReference>
<evidence type="ECO:0000313" key="3">
    <source>
        <dbReference type="Proteomes" id="UP000324800"/>
    </source>
</evidence>
<dbReference type="AlphaFoldDB" id="A0A5J4TM84"/>
<dbReference type="Proteomes" id="UP000324800">
    <property type="component" value="Unassembled WGS sequence"/>
</dbReference>